<dbReference type="NCBIfam" id="NF005507">
    <property type="entry name" value="PRK07119.1"/>
    <property type="match status" value="1"/>
</dbReference>
<evidence type="ECO:0000259" key="2">
    <source>
        <dbReference type="Pfam" id="PF01855"/>
    </source>
</evidence>
<feature type="domain" description="Pyruvate flavodoxin/ferredoxin oxidoreductase pyrimidine binding" evidence="2">
    <location>
        <begin position="9"/>
        <end position="183"/>
    </location>
</feature>
<keyword evidence="1" id="KW-0560">Oxidoreductase</keyword>
<dbReference type="InterPro" id="IPR009014">
    <property type="entry name" value="Transketo_C/PFOR_II"/>
</dbReference>
<dbReference type="Proteomes" id="UP000001784">
    <property type="component" value="Chromosome"/>
</dbReference>
<accession>A0LF00</accession>
<evidence type="ECO:0000313" key="4">
    <source>
        <dbReference type="EMBL" id="ABK16002.1"/>
    </source>
</evidence>
<dbReference type="InParanoid" id="A0LF00"/>
<dbReference type="SUPFAM" id="SSF52922">
    <property type="entry name" value="TK C-terminal domain-like"/>
    <property type="match status" value="1"/>
</dbReference>
<dbReference type="SUPFAM" id="SSF52518">
    <property type="entry name" value="Thiamin diphosphate-binding fold (THDP-binding)"/>
    <property type="match status" value="1"/>
</dbReference>
<feature type="domain" description="Pyruvate:ferredoxin oxidoreductase core" evidence="3">
    <location>
        <begin position="243"/>
        <end position="335"/>
    </location>
</feature>
<sequence length="349" mass="37593">MKGNEALAEAALRAGCRYYFGYPITPQTELMEYMARRLPEIGGTFLQAESEVAAVNMVYGAAGAGARVMTSSSGPGISLKQEGISFLASAELPCVIVNVMRGGPGLGTIQPSQGDYFQATRGGGHGDYRVPVLAPSSVQETADLVFESFDLAEQYRTPVLLLTDGVLGQMMEPLRLPEVRTPRTSRAPWITDGCKGRQRRIVKTLYLDPRALEAHNLHLQAKYAQLAREEVRSEVYGIDGGMDVLIVAFGICARAARTAVDNLREKGLRAGLFRPVTLWPFPGAALEAAALAARHVLTVELNAGQMVEDVRLALSGREIAFHGRMGGIMITASEIEAEVQRISEGSEAA</sequence>
<dbReference type="PANTHER" id="PTHR43088:SF1">
    <property type="entry name" value="SUBUNIT OF PYRUVATE:FLAVODOXIN OXIDOREDUCTASE"/>
    <property type="match status" value="1"/>
</dbReference>
<gene>
    <name evidence="4" type="ordered locus">Sfum_0301</name>
</gene>
<reference evidence="4 5" key="1">
    <citation type="submission" date="2006-10" db="EMBL/GenBank/DDBJ databases">
        <title>Complete sequence of Syntrophobacter fumaroxidans MPOB.</title>
        <authorList>
            <consortium name="US DOE Joint Genome Institute"/>
            <person name="Copeland A."/>
            <person name="Lucas S."/>
            <person name="Lapidus A."/>
            <person name="Barry K."/>
            <person name="Detter J.C."/>
            <person name="Glavina del Rio T."/>
            <person name="Hammon N."/>
            <person name="Israni S."/>
            <person name="Pitluck S."/>
            <person name="Goltsman E.G."/>
            <person name="Martinez M."/>
            <person name="Schmutz J."/>
            <person name="Larimer F."/>
            <person name="Land M."/>
            <person name="Hauser L."/>
            <person name="Kyrpides N."/>
            <person name="Kim E."/>
            <person name="Boone D.R."/>
            <person name="Brockman F."/>
            <person name="Culley D."/>
            <person name="Ferry J."/>
            <person name="Gunsalus R."/>
            <person name="McInerney M.J."/>
            <person name="Morrison M."/>
            <person name="Plugge C."/>
            <person name="Rohlin L."/>
            <person name="Scholten J."/>
            <person name="Sieber J."/>
            <person name="Stams A.J.M."/>
            <person name="Worm P."/>
            <person name="Henstra A.M."/>
            <person name="Richardson P."/>
        </authorList>
    </citation>
    <scope>NUCLEOTIDE SEQUENCE [LARGE SCALE GENOMIC DNA]</scope>
    <source>
        <strain evidence="5">DSM 10017 / MPOB</strain>
    </source>
</reference>
<dbReference type="Pfam" id="PF17147">
    <property type="entry name" value="PFOR_II"/>
    <property type="match status" value="1"/>
</dbReference>
<dbReference type="KEGG" id="sfu:Sfum_0301"/>
<dbReference type="Gene3D" id="3.40.50.920">
    <property type="match status" value="1"/>
</dbReference>
<organism evidence="4 5">
    <name type="scientific">Syntrophobacter fumaroxidans (strain DSM 10017 / MPOB)</name>
    <dbReference type="NCBI Taxonomy" id="335543"/>
    <lineage>
        <taxon>Bacteria</taxon>
        <taxon>Pseudomonadati</taxon>
        <taxon>Thermodesulfobacteriota</taxon>
        <taxon>Syntrophobacteria</taxon>
        <taxon>Syntrophobacterales</taxon>
        <taxon>Syntrophobacteraceae</taxon>
        <taxon>Syntrophobacter</taxon>
    </lineage>
</organism>
<keyword evidence="5" id="KW-1185">Reference proteome</keyword>
<dbReference type="InterPro" id="IPR029061">
    <property type="entry name" value="THDP-binding"/>
</dbReference>
<dbReference type="InterPro" id="IPR033412">
    <property type="entry name" value="PFOR_II"/>
</dbReference>
<dbReference type="STRING" id="335543.Sfum_0301"/>
<dbReference type="eggNOG" id="COG0674">
    <property type="taxonomic scope" value="Bacteria"/>
</dbReference>
<dbReference type="AlphaFoldDB" id="A0LF00"/>
<keyword evidence="4" id="KW-0670">Pyruvate</keyword>
<dbReference type="EMBL" id="CP000478">
    <property type="protein sequence ID" value="ABK16002.1"/>
    <property type="molecule type" value="Genomic_DNA"/>
</dbReference>
<dbReference type="PANTHER" id="PTHR43088">
    <property type="entry name" value="SUBUNIT OF PYRUVATE:FLAVODOXIN OXIDOREDUCTASE-RELATED"/>
    <property type="match status" value="1"/>
</dbReference>
<dbReference type="CDD" id="cd07034">
    <property type="entry name" value="TPP_PYR_PFOR_IOR-alpha_like"/>
    <property type="match status" value="1"/>
</dbReference>
<dbReference type="Gene3D" id="3.40.50.970">
    <property type="match status" value="1"/>
</dbReference>
<evidence type="ECO:0000313" key="5">
    <source>
        <dbReference type="Proteomes" id="UP000001784"/>
    </source>
</evidence>
<proteinExistence type="predicted"/>
<dbReference type="Pfam" id="PF01855">
    <property type="entry name" value="POR_N"/>
    <property type="match status" value="1"/>
</dbReference>
<evidence type="ECO:0000256" key="1">
    <source>
        <dbReference type="ARBA" id="ARBA00023002"/>
    </source>
</evidence>
<protein>
    <submittedName>
        <fullName evidence="4">Pyruvate flavodoxin/ferredoxin oxidoreductase domain protein</fullName>
    </submittedName>
</protein>
<dbReference type="InterPro" id="IPR002880">
    <property type="entry name" value="Pyrv_Fd/Flavodoxin_OxRdtase_N"/>
</dbReference>
<dbReference type="HOGENOM" id="CLU_017038_0_0_7"/>
<name>A0LF00_SYNFM</name>
<dbReference type="InterPro" id="IPR052368">
    <property type="entry name" value="2-oxoacid_oxidoreductase"/>
</dbReference>
<evidence type="ECO:0000259" key="3">
    <source>
        <dbReference type="Pfam" id="PF17147"/>
    </source>
</evidence>
<dbReference type="GO" id="GO:0016491">
    <property type="term" value="F:oxidoreductase activity"/>
    <property type="evidence" value="ECO:0007669"/>
    <property type="project" value="UniProtKB-KW"/>
</dbReference>